<gene>
    <name evidence="8" type="ORF">QYE76_019407</name>
</gene>
<dbReference type="GO" id="GO:0000166">
    <property type="term" value="F:nucleotide binding"/>
    <property type="evidence" value="ECO:0007669"/>
    <property type="project" value="UniProtKB-KW"/>
</dbReference>
<organism evidence="8 9">
    <name type="scientific">Lolium multiflorum</name>
    <name type="common">Italian ryegrass</name>
    <name type="synonym">Lolium perenne subsp. multiflorum</name>
    <dbReference type="NCBI Taxonomy" id="4521"/>
    <lineage>
        <taxon>Eukaryota</taxon>
        <taxon>Viridiplantae</taxon>
        <taxon>Streptophyta</taxon>
        <taxon>Embryophyta</taxon>
        <taxon>Tracheophyta</taxon>
        <taxon>Spermatophyta</taxon>
        <taxon>Magnoliopsida</taxon>
        <taxon>Liliopsida</taxon>
        <taxon>Poales</taxon>
        <taxon>Poaceae</taxon>
        <taxon>BOP clade</taxon>
        <taxon>Pooideae</taxon>
        <taxon>Poodae</taxon>
        <taxon>Poeae</taxon>
        <taxon>Poeae Chloroplast Group 2 (Poeae type)</taxon>
        <taxon>Loliodinae</taxon>
        <taxon>Loliinae</taxon>
        <taxon>Lolium</taxon>
    </lineage>
</organism>
<dbReference type="SUPFAM" id="SSF81301">
    <property type="entry name" value="Nucleotidyltransferase"/>
    <property type="match status" value="1"/>
</dbReference>
<dbReference type="FunFam" id="3.30.460.10:FF:000019">
    <property type="entry name" value="tRNA nucleotidyltransferase cca2"/>
    <property type="match status" value="1"/>
</dbReference>
<evidence type="ECO:0000313" key="9">
    <source>
        <dbReference type="Proteomes" id="UP001231189"/>
    </source>
</evidence>
<comment type="caution">
    <text evidence="8">The sequence shown here is derived from an EMBL/GenBank/DDBJ whole genome shotgun (WGS) entry which is preliminary data.</text>
</comment>
<dbReference type="AlphaFoldDB" id="A0AAD8R2V8"/>
<dbReference type="InterPro" id="IPR032828">
    <property type="entry name" value="PolyA_RNA-bd"/>
</dbReference>
<dbReference type="InterPro" id="IPR043519">
    <property type="entry name" value="NT_sf"/>
</dbReference>
<protein>
    <submittedName>
        <fullName evidence="8">Uncharacterized protein</fullName>
    </submittedName>
</protein>
<dbReference type="PANTHER" id="PTHR13734:SF5">
    <property type="entry name" value="CCA TRNA NUCLEOTIDYLTRANSFERASE, MITOCHONDRIAL"/>
    <property type="match status" value="1"/>
</dbReference>
<dbReference type="CDD" id="cd05398">
    <property type="entry name" value="NT_ClassII-CCAase"/>
    <property type="match status" value="1"/>
</dbReference>
<evidence type="ECO:0000256" key="1">
    <source>
        <dbReference type="ARBA" id="ARBA00007265"/>
    </source>
</evidence>
<dbReference type="GO" id="GO:0052929">
    <property type="term" value="F:ATP:3'-cytidine-cytidine-tRNA adenylyltransferase activity"/>
    <property type="evidence" value="ECO:0007669"/>
    <property type="project" value="TreeGrafter"/>
</dbReference>
<dbReference type="GO" id="GO:0052927">
    <property type="term" value="F:CC tRNA cytidylyltransferase activity"/>
    <property type="evidence" value="ECO:0007669"/>
    <property type="project" value="TreeGrafter"/>
</dbReference>
<keyword evidence="3" id="KW-0547">Nucleotide-binding</keyword>
<dbReference type="Pfam" id="PF12627">
    <property type="entry name" value="PolyA_pol_RNAbd"/>
    <property type="match status" value="1"/>
</dbReference>
<comment type="similarity">
    <text evidence="1 5">Belongs to the tRNA nucleotidyltransferase/poly(A) polymerase family.</text>
</comment>
<evidence type="ECO:0000313" key="8">
    <source>
        <dbReference type="EMBL" id="KAK1613890.1"/>
    </source>
</evidence>
<dbReference type="Gene3D" id="1.10.3090.10">
    <property type="entry name" value="cca-adding enzyme, domain 2"/>
    <property type="match status" value="1"/>
</dbReference>
<dbReference type="InterPro" id="IPR002646">
    <property type="entry name" value="PolA_pol_head_dom"/>
</dbReference>
<feature type="domain" description="tRNA nucleotidyltransferase/poly(A) polymerase RNA and SrmB- binding" evidence="7">
    <location>
        <begin position="222"/>
        <end position="281"/>
    </location>
</feature>
<accession>A0AAD8R2V8</accession>
<dbReference type="GO" id="GO:0001680">
    <property type="term" value="P:tRNA 3'-terminal CCA addition"/>
    <property type="evidence" value="ECO:0007669"/>
    <property type="project" value="UniProtKB-ARBA"/>
</dbReference>
<reference evidence="8" key="1">
    <citation type="submission" date="2023-07" db="EMBL/GenBank/DDBJ databases">
        <title>A chromosome-level genome assembly of Lolium multiflorum.</title>
        <authorList>
            <person name="Chen Y."/>
            <person name="Copetti D."/>
            <person name="Kolliker R."/>
            <person name="Studer B."/>
        </authorList>
    </citation>
    <scope>NUCLEOTIDE SEQUENCE</scope>
    <source>
        <strain evidence="8">02402/16</strain>
        <tissue evidence="8">Leaf</tissue>
    </source>
</reference>
<evidence type="ECO:0000259" key="7">
    <source>
        <dbReference type="Pfam" id="PF12627"/>
    </source>
</evidence>
<proteinExistence type="inferred from homology"/>
<dbReference type="GO" id="GO:0005739">
    <property type="term" value="C:mitochondrion"/>
    <property type="evidence" value="ECO:0007669"/>
    <property type="project" value="UniProtKB-ARBA"/>
</dbReference>
<feature type="domain" description="Poly A polymerase head" evidence="6">
    <location>
        <begin position="43"/>
        <end position="194"/>
    </location>
</feature>
<name>A0AAD8R2V8_LOLMU</name>
<dbReference type="SUPFAM" id="SSF81891">
    <property type="entry name" value="Poly A polymerase C-terminal region-like"/>
    <property type="match status" value="1"/>
</dbReference>
<keyword evidence="9" id="KW-1185">Reference proteome</keyword>
<evidence type="ECO:0000256" key="3">
    <source>
        <dbReference type="ARBA" id="ARBA00022741"/>
    </source>
</evidence>
<evidence type="ECO:0000256" key="2">
    <source>
        <dbReference type="ARBA" id="ARBA00022679"/>
    </source>
</evidence>
<dbReference type="Pfam" id="PF01743">
    <property type="entry name" value="PolyA_pol"/>
    <property type="match status" value="1"/>
</dbReference>
<evidence type="ECO:0000256" key="4">
    <source>
        <dbReference type="ARBA" id="ARBA00022884"/>
    </source>
</evidence>
<evidence type="ECO:0000256" key="5">
    <source>
        <dbReference type="RuleBase" id="RU003953"/>
    </source>
</evidence>
<sequence>MTAGSLEQLEVVETVVIELTEEEEKIFQRLLDVVHHFDLGTTLRVAGGWVRDKLLGEQPADIDIALDNNMTGLKFSVKYAEFLVEKKLTTMGEKQQEKGKKQEGGTQLIRCNPDRSKHLETVKMSVLGRDIDFVNLRSETYVESTRIPTMKSGTAEQDAYRRDLTINSLFYNINENCVEDFTRRGIDDLKKGLIVTPLDPKATFLDDPLRVLRAIRFATRFNFTLSDELKEAASDEKVKLELCCKISRERVGEEINHMMSGRRPVEAMSYICDLGLFYVAFAFPEKSNPPIFDNYDRCCVSHIEAAWNFAISVHNGVSHPLLDEQRQLYLYSALFFPLRKMFYLDEKSKKIEVTRYIVKESLKLPACLAKSVVDIHAASGKFTEFLLLLESNVASGTLMEELEDVYLELPTDTLNRVCAGVILAEIKDFWRVALAISILYYYPEAENAFSQQDRLKEKYMEVEHFITDLGKVN</sequence>
<dbReference type="Proteomes" id="UP001231189">
    <property type="component" value="Unassembled WGS sequence"/>
</dbReference>
<dbReference type="Gene3D" id="3.30.460.10">
    <property type="entry name" value="Beta Polymerase, domain 2"/>
    <property type="match status" value="1"/>
</dbReference>
<dbReference type="PANTHER" id="PTHR13734">
    <property type="entry name" value="TRNA-NUCLEOTIDYLTRANSFERASE"/>
    <property type="match status" value="1"/>
</dbReference>
<dbReference type="GO" id="GO:0003723">
    <property type="term" value="F:RNA binding"/>
    <property type="evidence" value="ECO:0007669"/>
    <property type="project" value="UniProtKB-KW"/>
</dbReference>
<keyword evidence="2 5" id="KW-0808">Transferase</keyword>
<keyword evidence="4 5" id="KW-0694">RNA-binding</keyword>
<evidence type="ECO:0000259" key="6">
    <source>
        <dbReference type="Pfam" id="PF01743"/>
    </source>
</evidence>
<dbReference type="EMBL" id="JAUUTY010000006">
    <property type="protein sequence ID" value="KAK1613890.1"/>
    <property type="molecule type" value="Genomic_DNA"/>
</dbReference>